<dbReference type="KEGG" id="trc:DYE49_01330"/>
<feature type="signal peptide" evidence="1">
    <location>
        <begin position="1"/>
        <end position="16"/>
    </location>
</feature>
<sequence length="239" mass="26500">MSFVSLLMASMTIVSISPMIVNFSSSGEITLKAFSYYKSNDGSGHSWIAIINDSNDGYNIGPYYMEAGETVTVGLWGNLDHAGVWYNIESHVIDSLGFFDGRVSVSKSITREQMGTVNSYVSSHDYWNISYNCSVFVKDIWNLVSDDKLNCGWMVNLPAWLCDSIKGKSEYETNETIATNDKIGYAENNTFTQYVPDNFGGSSSSSSAVNPSLMATSFPQRDIDELMNMSMSLGYSFDR</sequence>
<gene>
    <name evidence="2" type="ORF">DYE49_01330</name>
</gene>
<evidence type="ECO:0000313" key="3">
    <source>
        <dbReference type="Proteomes" id="UP000593591"/>
    </source>
</evidence>
<organism evidence="2 3">
    <name type="scientific">Treponema rectale</name>
    <dbReference type="NCBI Taxonomy" id="744512"/>
    <lineage>
        <taxon>Bacteria</taxon>
        <taxon>Pseudomonadati</taxon>
        <taxon>Spirochaetota</taxon>
        <taxon>Spirochaetia</taxon>
        <taxon>Spirochaetales</taxon>
        <taxon>Treponemataceae</taxon>
        <taxon>Treponema</taxon>
    </lineage>
</organism>
<proteinExistence type="predicted"/>
<evidence type="ECO:0000256" key="1">
    <source>
        <dbReference type="SAM" id="SignalP"/>
    </source>
</evidence>
<dbReference type="AlphaFoldDB" id="A0A7M1XJK3"/>
<protein>
    <submittedName>
        <fullName evidence="2">Uncharacterized protein</fullName>
    </submittedName>
</protein>
<evidence type="ECO:0000313" key="2">
    <source>
        <dbReference type="EMBL" id="QOS39165.1"/>
    </source>
</evidence>
<reference evidence="2 3" key="1">
    <citation type="submission" date="2018-08" db="EMBL/GenBank/DDBJ databases">
        <title>The first complete genome of Treponema rectale (CHPAT), a commensal spirochete of the bovine rectum.</title>
        <authorList>
            <person name="Staton G.J."/>
            <person name="Clegg S.R."/>
            <person name="Carter S.D."/>
            <person name="Radford A.D."/>
            <person name="Darby A."/>
            <person name="Hall N."/>
            <person name="Birtles R.J."/>
            <person name="Evans N.J."/>
        </authorList>
    </citation>
    <scope>NUCLEOTIDE SEQUENCE [LARGE SCALE GENOMIC DNA]</scope>
    <source>
        <strain evidence="2 3">CHPA</strain>
    </source>
</reference>
<feature type="chain" id="PRO_5032306591" evidence="1">
    <location>
        <begin position="17"/>
        <end position="239"/>
    </location>
</feature>
<keyword evidence="1" id="KW-0732">Signal</keyword>
<name>A0A7M1XJK3_9SPIR</name>
<dbReference type="Proteomes" id="UP000593591">
    <property type="component" value="Chromosome"/>
</dbReference>
<dbReference type="EMBL" id="CP031517">
    <property type="protein sequence ID" value="QOS39165.1"/>
    <property type="molecule type" value="Genomic_DNA"/>
</dbReference>
<accession>A0A7M1XJK3</accession>